<dbReference type="InterPro" id="IPR003959">
    <property type="entry name" value="ATPase_AAA_core"/>
</dbReference>
<evidence type="ECO:0000259" key="13">
    <source>
        <dbReference type="PROSITE" id="PS51903"/>
    </source>
</evidence>
<dbReference type="PANTHER" id="PTHR11638:SF18">
    <property type="entry name" value="HEAT SHOCK PROTEIN 104"/>
    <property type="match status" value="1"/>
</dbReference>
<evidence type="ECO:0000256" key="3">
    <source>
        <dbReference type="ARBA" id="ARBA00022741"/>
    </source>
</evidence>
<dbReference type="Pfam" id="PF07724">
    <property type="entry name" value="AAA_2"/>
    <property type="match status" value="1"/>
</dbReference>
<dbReference type="Proteomes" id="UP000234433">
    <property type="component" value="Unassembled WGS sequence"/>
</dbReference>
<dbReference type="SMART" id="SM00382">
    <property type="entry name" value="AAA"/>
    <property type="match status" value="2"/>
</dbReference>
<dbReference type="FunFam" id="3.40.50.300:FF:000025">
    <property type="entry name" value="ATP-dependent Clp protease subunit"/>
    <property type="match status" value="1"/>
</dbReference>
<dbReference type="PROSITE" id="PS50151">
    <property type="entry name" value="UVR"/>
    <property type="match status" value="1"/>
</dbReference>
<dbReference type="InterPro" id="IPR001270">
    <property type="entry name" value="ClpA/B"/>
</dbReference>
<evidence type="ECO:0000256" key="9">
    <source>
        <dbReference type="PROSITE-ProRule" id="PRU01251"/>
    </source>
</evidence>
<dbReference type="InterPro" id="IPR019489">
    <property type="entry name" value="Clp_ATPase_C"/>
</dbReference>
<dbReference type="CDD" id="cd19499">
    <property type="entry name" value="RecA-like_ClpB_Hsp104-like"/>
    <property type="match status" value="1"/>
</dbReference>
<keyword evidence="2 9" id="KW-0677">Repeat</keyword>
<organism evidence="14 15">
    <name type="scientific">Brevibacterium antiquum CNRZ 918</name>
    <dbReference type="NCBI Taxonomy" id="1255637"/>
    <lineage>
        <taxon>Bacteria</taxon>
        <taxon>Bacillati</taxon>
        <taxon>Actinomycetota</taxon>
        <taxon>Actinomycetes</taxon>
        <taxon>Micrococcales</taxon>
        <taxon>Brevibacteriaceae</taxon>
        <taxon>Brevibacterium</taxon>
    </lineage>
</organism>
<evidence type="ECO:0000256" key="2">
    <source>
        <dbReference type="ARBA" id="ARBA00022737"/>
    </source>
</evidence>
<dbReference type="CDD" id="cd00009">
    <property type="entry name" value="AAA"/>
    <property type="match status" value="1"/>
</dbReference>
<dbReference type="AlphaFoldDB" id="A0A2H1IXA2"/>
<keyword evidence="4 10" id="KW-0067">ATP-binding</keyword>
<dbReference type="InterPro" id="IPR028299">
    <property type="entry name" value="ClpA/B_CS2"/>
</dbReference>
<dbReference type="GO" id="GO:0006508">
    <property type="term" value="P:proteolysis"/>
    <property type="evidence" value="ECO:0007669"/>
    <property type="project" value="UniProtKB-KW"/>
</dbReference>
<reference evidence="14 15" key="1">
    <citation type="submission" date="2017-03" db="EMBL/GenBank/DDBJ databases">
        <authorList>
            <person name="Afonso C.L."/>
            <person name="Miller P.J."/>
            <person name="Scott M.A."/>
            <person name="Spackman E."/>
            <person name="Goraichik I."/>
            <person name="Dimitrov K.M."/>
            <person name="Suarez D.L."/>
            <person name="Swayne D.E."/>
        </authorList>
    </citation>
    <scope>NUCLEOTIDE SEQUENCE [LARGE SCALE GENOMIC DNA]</scope>
    <source>
        <strain evidence="14 15">CNRZ 918</strain>
    </source>
</reference>
<dbReference type="EMBL" id="FXZD01000003">
    <property type="protein sequence ID" value="SMX79804.1"/>
    <property type="molecule type" value="Genomic_DNA"/>
</dbReference>
<keyword evidence="14" id="KW-0645">Protease</keyword>
<keyword evidence="14" id="KW-0378">Hydrolase</keyword>
<dbReference type="InterPro" id="IPR001943">
    <property type="entry name" value="UVR_dom"/>
</dbReference>
<dbReference type="InterPro" id="IPR027417">
    <property type="entry name" value="P-loop_NTPase"/>
</dbReference>
<dbReference type="InterPro" id="IPR041546">
    <property type="entry name" value="ClpA/ClpB_AAA_lid"/>
</dbReference>
<dbReference type="InterPro" id="IPR004176">
    <property type="entry name" value="Clp_R_N"/>
</dbReference>
<feature type="domain" description="Clp R" evidence="13">
    <location>
        <begin position="102"/>
        <end position="245"/>
    </location>
</feature>
<dbReference type="GO" id="GO:0034605">
    <property type="term" value="P:cellular response to heat"/>
    <property type="evidence" value="ECO:0007669"/>
    <property type="project" value="TreeGrafter"/>
</dbReference>
<evidence type="ECO:0000313" key="15">
    <source>
        <dbReference type="Proteomes" id="UP000234433"/>
    </source>
</evidence>
<evidence type="ECO:0000256" key="11">
    <source>
        <dbReference type="SAM" id="MobiDB-lite"/>
    </source>
</evidence>
<dbReference type="Pfam" id="PF00004">
    <property type="entry name" value="AAA"/>
    <property type="match status" value="1"/>
</dbReference>
<evidence type="ECO:0000256" key="4">
    <source>
        <dbReference type="ARBA" id="ARBA00022840"/>
    </source>
</evidence>
<dbReference type="SUPFAM" id="SSF52540">
    <property type="entry name" value="P-loop containing nucleoside triphosphate hydrolases"/>
    <property type="match status" value="2"/>
</dbReference>
<dbReference type="Gene3D" id="1.10.1780.10">
    <property type="entry name" value="Clp, N-terminal domain"/>
    <property type="match status" value="1"/>
</dbReference>
<dbReference type="GO" id="GO:0005524">
    <property type="term" value="F:ATP binding"/>
    <property type="evidence" value="ECO:0007669"/>
    <property type="project" value="UniProtKB-KW"/>
</dbReference>
<evidence type="ECO:0000313" key="14">
    <source>
        <dbReference type="EMBL" id="SMX79804.1"/>
    </source>
</evidence>
<evidence type="ECO:0000259" key="12">
    <source>
        <dbReference type="PROSITE" id="PS50151"/>
    </source>
</evidence>
<dbReference type="PANTHER" id="PTHR11638">
    <property type="entry name" value="ATP-DEPENDENT CLP PROTEASE"/>
    <property type="match status" value="1"/>
</dbReference>
<keyword evidence="6" id="KW-0175">Coiled coil</keyword>
<dbReference type="Gene3D" id="4.10.860.10">
    <property type="entry name" value="UVR domain"/>
    <property type="match status" value="1"/>
</dbReference>
<gene>
    <name evidence="14" type="ORF">BANT918_01174</name>
</gene>
<evidence type="ECO:0000256" key="10">
    <source>
        <dbReference type="RuleBase" id="RU004432"/>
    </source>
</evidence>
<dbReference type="InterPro" id="IPR036628">
    <property type="entry name" value="Clp_N_dom_sf"/>
</dbReference>
<evidence type="ECO:0000256" key="7">
    <source>
        <dbReference type="ARBA" id="ARBA00023186"/>
    </source>
</evidence>
<dbReference type="Gene3D" id="3.40.50.300">
    <property type="entry name" value="P-loop containing nucleotide triphosphate hydrolases"/>
    <property type="match status" value="2"/>
</dbReference>
<dbReference type="Gene3D" id="1.10.8.60">
    <property type="match status" value="2"/>
</dbReference>
<keyword evidence="7 10" id="KW-0143">Chaperone</keyword>
<keyword evidence="3 10" id="KW-0547">Nucleotide-binding</keyword>
<feature type="region of interest" description="Disordered" evidence="11">
    <location>
        <begin position="235"/>
        <end position="256"/>
    </location>
</feature>
<sequence length="928" mass="100507">MAFSGAVVSFGTVSAPRWIVVDPHWSYLPLVAACYEYKTRWQSGIRRPTSSLIESYTLNFRQEIRLATFFGSAGSGGDSFDEFLARFLQGQQGARQGRSVDINKLLSKRSHEVIDNAADYAREHGQAEVDALHILRTMAETEPGISAIRQAGADPEQVAHAVEERLPATSNTKPEGALTLTGSGQRALLDAYQVARAFGSTYVDPEHLFFAFVLNHEMPAGRILAQAGVTQERLQAGAEAAEAGDPHGGPGAGQSEETMLERFGTDLTALAADGELDPVIGRAEEIQETIEILARRTKNNPVLLGEAGVGKTAIAEGLAQAIHSGEIPAQLSGKRVIALDLPGMLAGTRYRGDFEERLTGALDEIAEDGEMIVFVDELHTLVGAGGNGESNSMDAGNILKPRLARGDLHLLGATTLKEYRTIEKDSALERRFQPVRVGEPSIEDAVAILDGLKGRYAEHHNVTYTPEAIRASVELSDRYINDRFLPDKAIDLIDQAGARLSLRRGPKVDAQALRTEIERLETEKSTAISEENYERAGELRDEIMGLGEKLHAAENPNETAATAQTDHNVDQSRAGQSTSAEASVVDADQIAQVVSRATGIPAGSMTQGQKAKLAKLEEVLHGRVIGQDDAVTAVSKAVRRSQMGMGDPNRPIGSFLFLGPTGVGKTELAKSLAATLFDDESAMIRFDMSEFGERHTVSRLVGSPPGYVGYDEAGQLTEQVRRKPYSVILLDEVEKAHPDAFNLLLQVLDDGRLTDGQGRTVDFRNTVIIMTSNLGSEFMAGSTPLGFSSTDAKVTEKDLSAKVMGKLKEIMRPEFLNRIDETVMFSRLDREQLQVIVRLQLEASVQRLAHQDISLSVSEDAVEWLSDAGYEPEFGARPLRRVIQRELDDRIADLLVNEAVSEGGTVSATVDDGQLNVIAGSPEVPVAV</sequence>
<comment type="similarity">
    <text evidence="1 10">Belongs to the ClpA/ClpB family.</text>
</comment>
<dbReference type="InterPro" id="IPR018368">
    <property type="entry name" value="ClpA/B_CS1"/>
</dbReference>
<dbReference type="GO" id="GO:0005737">
    <property type="term" value="C:cytoplasm"/>
    <property type="evidence" value="ECO:0007669"/>
    <property type="project" value="TreeGrafter"/>
</dbReference>
<dbReference type="SUPFAM" id="SSF81923">
    <property type="entry name" value="Double Clp-N motif"/>
    <property type="match status" value="1"/>
</dbReference>
<dbReference type="InterPro" id="IPR003593">
    <property type="entry name" value="AAA+_ATPase"/>
</dbReference>
<name>A0A2H1IXA2_9MICO</name>
<dbReference type="PROSITE" id="PS00870">
    <property type="entry name" value="CLPAB_1"/>
    <property type="match status" value="1"/>
</dbReference>
<evidence type="ECO:0000256" key="5">
    <source>
        <dbReference type="ARBA" id="ARBA00023016"/>
    </source>
</evidence>
<dbReference type="Pfam" id="PF10431">
    <property type="entry name" value="ClpB_D2-small"/>
    <property type="match status" value="1"/>
</dbReference>
<evidence type="ECO:0000256" key="6">
    <source>
        <dbReference type="ARBA" id="ARBA00023054"/>
    </source>
</evidence>
<dbReference type="PROSITE" id="PS00871">
    <property type="entry name" value="CLPAB_2"/>
    <property type="match status" value="1"/>
</dbReference>
<evidence type="ECO:0000256" key="1">
    <source>
        <dbReference type="ARBA" id="ARBA00008675"/>
    </source>
</evidence>
<evidence type="ECO:0000256" key="8">
    <source>
        <dbReference type="ARBA" id="ARBA00026057"/>
    </source>
</evidence>
<feature type="compositionally biased region" description="Polar residues" evidence="11">
    <location>
        <begin position="571"/>
        <end position="581"/>
    </location>
</feature>
<accession>A0A2H1IXA2</accession>
<dbReference type="Pfam" id="PF17871">
    <property type="entry name" value="AAA_lid_9"/>
    <property type="match status" value="1"/>
</dbReference>
<dbReference type="PROSITE" id="PS51903">
    <property type="entry name" value="CLP_R"/>
    <property type="match status" value="1"/>
</dbReference>
<feature type="region of interest" description="Disordered" evidence="11">
    <location>
        <begin position="558"/>
        <end position="582"/>
    </location>
</feature>
<protein>
    <submittedName>
        <fullName evidence="14">ATP-dependent Clp protease ATP-binding subunit ClpC</fullName>
    </submittedName>
</protein>
<dbReference type="SMART" id="SM01086">
    <property type="entry name" value="ClpB_D2-small"/>
    <property type="match status" value="1"/>
</dbReference>
<dbReference type="InterPro" id="IPR050130">
    <property type="entry name" value="ClpA_ClpB"/>
</dbReference>
<comment type="subunit">
    <text evidence="8">Homohexamer. The oligomerization is ATP-dependent.</text>
</comment>
<dbReference type="Pfam" id="PF02861">
    <property type="entry name" value="Clp_N"/>
    <property type="match status" value="1"/>
</dbReference>
<proteinExistence type="inferred from homology"/>
<feature type="domain" description="UVR" evidence="12">
    <location>
        <begin position="514"/>
        <end position="549"/>
    </location>
</feature>
<dbReference type="GO" id="GO:0008233">
    <property type="term" value="F:peptidase activity"/>
    <property type="evidence" value="ECO:0007669"/>
    <property type="project" value="UniProtKB-KW"/>
</dbReference>
<dbReference type="PRINTS" id="PR00300">
    <property type="entry name" value="CLPPROTEASEA"/>
</dbReference>
<keyword evidence="5" id="KW-0346">Stress response</keyword>
<dbReference type="GO" id="GO:0016887">
    <property type="term" value="F:ATP hydrolysis activity"/>
    <property type="evidence" value="ECO:0007669"/>
    <property type="project" value="InterPro"/>
</dbReference>